<dbReference type="InterPro" id="IPR029500">
    <property type="entry name" value="QueF"/>
</dbReference>
<keyword evidence="1" id="KW-0963">Cytoplasm</keyword>
<protein>
    <submittedName>
        <fullName evidence="5">COG0780 Enzyme related to GTP cyclohydrolase I</fullName>
    </submittedName>
</protein>
<dbReference type="InterPro" id="IPR050084">
    <property type="entry name" value="NADPH_dep_7-cyano-7-deazaG_red"/>
</dbReference>
<accession>A0A6J5LNJ8</accession>
<keyword evidence="3" id="KW-0521">NADP</keyword>
<name>A0A6J5LNJ8_9CAUD</name>
<proteinExistence type="predicted"/>
<dbReference type="SUPFAM" id="SSF55620">
    <property type="entry name" value="Tetrahydrobiopterin biosynthesis enzymes-like"/>
    <property type="match status" value="1"/>
</dbReference>
<keyword evidence="2" id="KW-0671">Queuosine biosynthesis</keyword>
<dbReference type="PANTHER" id="PTHR34354">
    <property type="entry name" value="NADPH-DEPENDENT 7-CYANO-7-DEAZAGUANINE REDUCTASE"/>
    <property type="match status" value="1"/>
</dbReference>
<dbReference type="NCBIfam" id="TIGR03139">
    <property type="entry name" value="QueF-II"/>
    <property type="match status" value="1"/>
</dbReference>
<keyword evidence="4" id="KW-0560">Oxidoreductase</keyword>
<dbReference type="GO" id="GO:0016787">
    <property type="term" value="F:hydrolase activity"/>
    <property type="evidence" value="ECO:0007669"/>
    <property type="project" value="UniProtKB-KW"/>
</dbReference>
<dbReference type="Pfam" id="PF14489">
    <property type="entry name" value="QueF"/>
    <property type="match status" value="1"/>
</dbReference>
<sequence>MKTTKIPVYGNISRPTNPEEGLEELKAGAISWSEGDINIEYSSGEFTSVCPSTGQPDFNDVVISYKPDKLYIESKCLKFYLWSFREYGIHCEKLACKIARDISGAIECKEITVLVKQRPRGGIGLSAIKKIIKEYESINSI</sequence>
<reference evidence="5" key="1">
    <citation type="submission" date="2020-04" db="EMBL/GenBank/DDBJ databases">
        <authorList>
            <person name="Chiriac C."/>
            <person name="Salcher M."/>
            <person name="Ghai R."/>
            <person name="Kavagutti S V."/>
        </authorList>
    </citation>
    <scope>NUCLEOTIDE SEQUENCE</scope>
</reference>
<evidence type="ECO:0000256" key="2">
    <source>
        <dbReference type="ARBA" id="ARBA00022785"/>
    </source>
</evidence>
<dbReference type="EMBL" id="LR796304">
    <property type="protein sequence ID" value="CAB4135791.1"/>
    <property type="molecule type" value="Genomic_DNA"/>
</dbReference>
<dbReference type="GO" id="GO:0033739">
    <property type="term" value="F:preQ1 synthase activity"/>
    <property type="evidence" value="ECO:0007669"/>
    <property type="project" value="InterPro"/>
</dbReference>
<dbReference type="InterPro" id="IPR016856">
    <property type="entry name" value="QueF_type1"/>
</dbReference>
<dbReference type="Gene3D" id="3.30.1130.10">
    <property type="match status" value="1"/>
</dbReference>
<evidence type="ECO:0000313" key="5">
    <source>
        <dbReference type="EMBL" id="CAB4135791.1"/>
    </source>
</evidence>
<gene>
    <name evidence="5" type="ORF">UFOVP286_58</name>
</gene>
<dbReference type="PANTHER" id="PTHR34354:SF1">
    <property type="entry name" value="NADPH-DEPENDENT 7-CYANO-7-DEAZAGUANINE REDUCTASE"/>
    <property type="match status" value="1"/>
</dbReference>
<evidence type="ECO:0000256" key="3">
    <source>
        <dbReference type="ARBA" id="ARBA00022857"/>
    </source>
</evidence>
<dbReference type="GO" id="GO:0008616">
    <property type="term" value="P:tRNA queuosine(34) biosynthetic process"/>
    <property type="evidence" value="ECO:0007669"/>
    <property type="project" value="UniProtKB-KW"/>
</dbReference>
<evidence type="ECO:0000256" key="4">
    <source>
        <dbReference type="ARBA" id="ARBA00023002"/>
    </source>
</evidence>
<keyword evidence="5" id="KW-0378">Hydrolase</keyword>
<organism evidence="5">
    <name type="scientific">uncultured Caudovirales phage</name>
    <dbReference type="NCBI Taxonomy" id="2100421"/>
    <lineage>
        <taxon>Viruses</taxon>
        <taxon>Duplodnaviria</taxon>
        <taxon>Heunggongvirae</taxon>
        <taxon>Uroviricota</taxon>
        <taxon>Caudoviricetes</taxon>
        <taxon>Peduoviridae</taxon>
        <taxon>Maltschvirus</taxon>
        <taxon>Maltschvirus maltsch</taxon>
    </lineage>
</organism>
<evidence type="ECO:0000256" key="1">
    <source>
        <dbReference type="ARBA" id="ARBA00022490"/>
    </source>
</evidence>
<dbReference type="InterPro" id="IPR043133">
    <property type="entry name" value="GTP-CH-I_C/QueF"/>
</dbReference>